<evidence type="ECO:0000313" key="3">
    <source>
        <dbReference type="Proteomes" id="UP001652621"/>
    </source>
</evidence>
<feature type="domain" description="MADF" evidence="2">
    <location>
        <begin position="29"/>
        <end position="120"/>
    </location>
</feature>
<organism evidence="3 4">
    <name type="scientific">Musca domestica</name>
    <name type="common">House fly</name>
    <dbReference type="NCBI Taxonomy" id="7370"/>
    <lineage>
        <taxon>Eukaryota</taxon>
        <taxon>Metazoa</taxon>
        <taxon>Ecdysozoa</taxon>
        <taxon>Arthropoda</taxon>
        <taxon>Hexapoda</taxon>
        <taxon>Insecta</taxon>
        <taxon>Pterygota</taxon>
        <taxon>Neoptera</taxon>
        <taxon>Endopterygota</taxon>
        <taxon>Diptera</taxon>
        <taxon>Brachycera</taxon>
        <taxon>Muscomorpha</taxon>
        <taxon>Muscoidea</taxon>
        <taxon>Muscidae</taxon>
        <taxon>Musca</taxon>
    </lineage>
</organism>
<name>A0ABM3V545_MUSDO</name>
<dbReference type="PANTHER" id="PTHR21505">
    <property type="entry name" value="MADF DOMAIN-CONTAINING PROTEIN-RELATED"/>
    <property type="match status" value="1"/>
</dbReference>
<dbReference type="InterPro" id="IPR006578">
    <property type="entry name" value="MADF-dom"/>
</dbReference>
<sequence length="240" mass="27322">MEMEYEVPQKKSRGKPKVAKEWAEEDIFKLIALVEEQSCLWNAGCDGYHNKILRDNAWRHISEQFDDKYTPADLTAKWTNLRIQYRGYAARSKTKSGQGAIEPPKWRFFNVMKFVGRNEEAQTQDTISNLLIEIDSESNSFDVCASPSLPTPPPTSTPRRLQAPTVQSATTQIAETMREAVAAMKERNQNSLDPNTSFANYLLSELKTLSDSGSASVRNKVTLFFLQCLEEERSNHLFEC</sequence>
<gene>
    <name evidence="4" type="primary">LOC131803562</name>
</gene>
<accession>A0ABM3V545</accession>
<feature type="region of interest" description="Disordered" evidence="1">
    <location>
        <begin position="143"/>
        <end position="164"/>
    </location>
</feature>
<dbReference type="PROSITE" id="PS51029">
    <property type="entry name" value="MADF"/>
    <property type="match status" value="1"/>
</dbReference>
<dbReference type="RefSeq" id="XP_058980906.1">
    <property type="nucleotide sequence ID" value="XM_059124923.1"/>
</dbReference>
<evidence type="ECO:0000313" key="4">
    <source>
        <dbReference type="RefSeq" id="XP_058980906.1"/>
    </source>
</evidence>
<reference evidence="4" key="1">
    <citation type="submission" date="2025-08" db="UniProtKB">
        <authorList>
            <consortium name="RefSeq"/>
        </authorList>
    </citation>
    <scope>IDENTIFICATION</scope>
    <source>
        <strain evidence="4">Aabys</strain>
        <tissue evidence="4">Whole body</tissue>
    </source>
</reference>
<dbReference type="SMART" id="SM00595">
    <property type="entry name" value="MADF"/>
    <property type="match status" value="1"/>
</dbReference>
<dbReference type="PANTHER" id="PTHR21505:SF12">
    <property type="entry name" value="MADF DOMAIN-CONTAINING PROTEIN-RELATED"/>
    <property type="match status" value="1"/>
</dbReference>
<evidence type="ECO:0000256" key="1">
    <source>
        <dbReference type="SAM" id="MobiDB-lite"/>
    </source>
</evidence>
<proteinExistence type="predicted"/>
<dbReference type="GeneID" id="131803562"/>
<dbReference type="Pfam" id="PF10545">
    <property type="entry name" value="MADF_DNA_bdg"/>
    <property type="match status" value="1"/>
</dbReference>
<evidence type="ECO:0000259" key="2">
    <source>
        <dbReference type="PROSITE" id="PS51029"/>
    </source>
</evidence>
<dbReference type="Proteomes" id="UP001652621">
    <property type="component" value="Unplaced"/>
</dbReference>
<protein>
    <submittedName>
        <fullName evidence="4">Uncharacterized protein LOC131803562</fullName>
    </submittedName>
</protein>
<keyword evidence="3" id="KW-1185">Reference proteome</keyword>